<evidence type="ECO:0000256" key="5">
    <source>
        <dbReference type="ARBA" id="ARBA00023004"/>
    </source>
</evidence>
<keyword evidence="3" id="KW-0274">FAD</keyword>
<dbReference type="KEGG" id="bsed:DN745_01300"/>
<evidence type="ECO:0000256" key="1">
    <source>
        <dbReference type="ARBA" id="ARBA00022630"/>
    </source>
</evidence>
<name>A0A2Z4FGH7_9DELT</name>
<dbReference type="EMBL" id="CP030032">
    <property type="protein sequence ID" value="AWV88039.1"/>
    <property type="molecule type" value="Genomic_DNA"/>
</dbReference>
<evidence type="ECO:0000256" key="3">
    <source>
        <dbReference type="ARBA" id="ARBA00022827"/>
    </source>
</evidence>
<protein>
    <submittedName>
        <fullName evidence="6">(2Fe-2S)-binding protein</fullName>
    </submittedName>
</protein>
<gene>
    <name evidence="6" type="ORF">DN745_01300</name>
</gene>
<evidence type="ECO:0000256" key="2">
    <source>
        <dbReference type="ARBA" id="ARBA00022723"/>
    </source>
</evidence>
<dbReference type="Proteomes" id="UP000249799">
    <property type="component" value="Chromosome"/>
</dbReference>
<evidence type="ECO:0000256" key="4">
    <source>
        <dbReference type="ARBA" id="ARBA00023002"/>
    </source>
</evidence>
<keyword evidence="1" id="KW-0285">Flavoprotein</keyword>
<dbReference type="Gene3D" id="3.30.390.50">
    <property type="entry name" value="CO dehydrogenase flavoprotein, C-terminal domain"/>
    <property type="match status" value="1"/>
</dbReference>
<dbReference type="InterPro" id="IPR001041">
    <property type="entry name" value="2Fe-2S_ferredoxin-type"/>
</dbReference>
<dbReference type="InterPro" id="IPR036884">
    <property type="entry name" value="2Fe-2S-bd_dom_sf"/>
</dbReference>
<dbReference type="Pfam" id="PF00111">
    <property type="entry name" value="Fer2"/>
    <property type="match status" value="1"/>
</dbReference>
<dbReference type="PROSITE" id="PS51387">
    <property type="entry name" value="FAD_PCMH"/>
    <property type="match status" value="1"/>
</dbReference>
<dbReference type="CDD" id="cd00207">
    <property type="entry name" value="fer2"/>
    <property type="match status" value="1"/>
</dbReference>
<dbReference type="InterPro" id="IPR006058">
    <property type="entry name" value="2Fe2S_fd_BS"/>
</dbReference>
<dbReference type="Gene3D" id="3.30.465.10">
    <property type="match status" value="1"/>
</dbReference>
<dbReference type="InterPro" id="IPR016166">
    <property type="entry name" value="FAD-bd_PCMH"/>
</dbReference>
<dbReference type="Gene3D" id="1.10.150.120">
    <property type="entry name" value="[2Fe-2S]-binding domain"/>
    <property type="match status" value="1"/>
</dbReference>
<dbReference type="PROSITE" id="PS00197">
    <property type="entry name" value="2FE2S_FER_1"/>
    <property type="match status" value="1"/>
</dbReference>
<dbReference type="GO" id="GO:0051537">
    <property type="term" value="F:2 iron, 2 sulfur cluster binding"/>
    <property type="evidence" value="ECO:0007669"/>
    <property type="project" value="InterPro"/>
</dbReference>
<dbReference type="InterPro" id="IPR016208">
    <property type="entry name" value="Ald_Oxase/xanthine_DH-like"/>
</dbReference>
<organism evidence="6 7">
    <name type="scientific">Bradymonas sediminis</name>
    <dbReference type="NCBI Taxonomy" id="1548548"/>
    <lineage>
        <taxon>Bacteria</taxon>
        <taxon>Deltaproteobacteria</taxon>
        <taxon>Bradymonadales</taxon>
        <taxon>Bradymonadaceae</taxon>
        <taxon>Bradymonas</taxon>
    </lineage>
</organism>
<dbReference type="InterPro" id="IPR016169">
    <property type="entry name" value="FAD-bd_PCMH_sub2"/>
</dbReference>
<dbReference type="InterPro" id="IPR005107">
    <property type="entry name" value="CO_DH_flav_C"/>
</dbReference>
<keyword evidence="5" id="KW-0408">Iron</keyword>
<dbReference type="AlphaFoldDB" id="A0A2Z4FGH7"/>
<evidence type="ECO:0000313" key="6">
    <source>
        <dbReference type="EMBL" id="AWV88039.1"/>
    </source>
</evidence>
<dbReference type="PANTHER" id="PTHR45444">
    <property type="entry name" value="XANTHINE DEHYDROGENASE"/>
    <property type="match status" value="1"/>
</dbReference>
<accession>A0A2Z4FGH7</accession>
<dbReference type="SUPFAM" id="SSF47741">
    <property type="entry name" value="CO dehydrogenase ISP C-domain like"/>
    <property type="match status" value="1"/>
</dbReference>
<dbReference type="InterPro" id="IPR012675">
    <property type="entry name" value="Beta-grasp_dom_sf"/>
</dbReference>
<dbReference type="Pfam" id="PF00941">
    <property type="entry name" value="FAD_binding_5"/>
    <property type="match status" value="1"/>
</dbReference>
<dbReference type="InterPro" id="IPR002888">
    <property type="entry name" value="2Fe-2S-bd"/>
</dbReference>
<dbReference type="Pfam" id="PF01799">
    <property type="entry name" value="Fer2_2"/>
    <property type="match status" value="1"/>
</dbReference>
<dbReference type="PANTHER" id="PTHR45444:SF3">
    <property type="entry name" value="XANTHINE DEHYDROGENASE"/>
    <property type="match status" value="1"/>
</dbReference>
<dbReference type="GO" id="GO:0071949">
    <property type="term" value="F:FAD binding"/>
    <property type="evidence" value="ECO:0007669"/>
    <property type="project" value="InterPro"/>
</dbReference>
<dbReference type="PROSITE" id="PS51085">
    <property type="entry name" value="2FE2S_FER_2"/>
    <property type="match status" value="1"/>
</dbReference>
<dbReference type="RefSeq" id="WP_111331426.1">
    <property type="nucleotide sequence ID" value="NZ_CP030032.1"/>
</dbReference>
<sequence length="496" mass="53989">MTTEFWLNDQYISTDASPGLLLLDFLRRNERLTGTKEGCKEGDCGACAVLIGDLVEGSDTQKAYVDYKPVTSCLVPLGEMQGRHVVSIEGVNMDQLSPVQQSFVDFGAAQCGYCTPGFIVSMSWYLMAERGEPTRAGMQRAISGNLCRCTGYEAINRAGDRLIERFSDGGEWADIWQAGDRVAALVEAEMLPAYFSEMAERLGAIEQPEVSLGGNPIDYFVAGGTDLYVQQGEKIPDASVKILNHFGSKISGKFKHMRGIRAVDGDLHVGALTTFEDFGADPLVQKFIPSIQDDLQLIASLHLRNRATLGGNIVNASPIGDMSNFLLGLGATLILSNGKEQRSVAMKDFFLNYKVIDKRADELIVEIVIPGAAKECAQTRVNFEKLSKRTALDIATVCSGFRCKANADGVIEAVGISMGGVAAVPLYLRKTCDFLVGKTISPATLQEACEIAMGEASPIGDVRGSADYKRLLVRQFMIAHFTECYPERVRFDEFAS</sequence>
<dbReference type="SUPFAM" id="SSF55447">
    <property type="entry name" value="CO dehydrogenase flavoprotein C-terminal domain-like"/>
    <property type="match status" value="1"/>
</dbReference>
<dbReference type="GO" id="GO:0005506">
    <property type="term" value="F:iron ion binding"/>
    <property type="evidence" value="ECO:0007669"/>
    <property type="project" value="InterPro"/>
</dbReference>
<evidence type="ECO:0000313" key="7">
    <source>
        <dbReference type="Proteomes" id="UP000249799"/>
    </source>
</evidence>
<dbReference type="SUPFAM" id="SSF54292">
    <property type="entry name" value="2Fe-2S ferredoxin-like"/>
    <property type="match status" value="1"/>
</dbReference>
<dbReference type="InterPro" id="IPR002346">
    <property type="entry name" value="Mopterin_DH_FAD-bd"/>
</dbReference>
<keyword evidence="4" id="KW-0560">Oxidoreductase</keyword>
<dbReference type="OrthoDB" id="9783813at2"/>
<dbReference type="InterPro" id="IPR036683">
    <property type="entry name" value="CO_DH_flav_C_dom_sf"/>
</dbReference>
<keyword evidence="7" id="KW-1185">Reference proteome</keyword>
<proteinExistence type="predicted"/>
<reference evidence="6 7" key="1">
    <citation type="submission" date="2018-06" db="EMBL/GenBank/DDBJ databases">
        <title>Lujinxingia sediminis gen. nov. sp. nov., a new facultative anaerobic member of the class Deltaproteobacteria, and proposal of Lujinxingaceae fam. nov.</title>
        <authorList>
            <person name="Guo L.-Y."/>
            <person name="Li C.-M."/>
            <person name="Wang S."/>
            <person name="Du Z.-J."/>
        </authorList>
    </citation>
    <scope>NUCLEOTIDE SEQUENCE [LARGE SCALE GENOMIC DNA]</scope>
    <source>
        <strain evidence="6 7">FA350</strain>
    </source>
</reference>
<dbReference type="SMART" id="SM01092">
    <property type="entry name" value="CO_deh_flav_C"/>
    <property type="match status" value="1"/>
</dbReference>
<dbReference type="GO" id="GO:0016491">
    <property type="term" value="F:oxidoreductase activity"/>
    <property type="evidence" value="ECO:0007669"/>
    <property type="project" value="UniProtKB-KW"/>
</dbReference>
<dbReference type="Gene3D" id="3.10.20.30">
    <property type="match status" value="1"/>
</dbReference>
<dbReference type="SUPFAM" id="SSF56176">
    <property type="entry name" value="FAD-binding/transporter-associated domain-like"/>
    <property type="match status" value="1"/>
</dbReference>
<dbReference type="InterPro" id="IPR036318">
    <property type="entry name" value="FAD-bd_PCMH-like_sf"/>
</dbReference>
<dbReference type="InterPro" id="IPR036010">
    <property type="entry name" value="2Fe-2S_ferredoxin-like_sf"/>
</dbReference>
<keyword evidence="2" id="KW-0479">Metal-binding</keyword>
<dbReference type="Pfam" id="PF03450">
    <property type="entry name" value="CO_deh_flav_C"/>
    <property type="match status" value="1"/>
</dbReference>